<evidence type="ECO:0000313" key="1">
    <source>
        <dbReference type="EMBL" id="QIO08021.1"/>
    </source>
</evidence>
<dbReference type="Proteomes" id="UP000501939">
    <property type="component" value="Chromosome"/>
</dbReference>
<reference evidence="1 2" key="1">
    <citation type="submission" date="2020-03" db="EMBL/GenBank/DDBJ databases">
        <authorList>
            <person name="Zhu W."/>
        </authorList>
    </citation>
    <scope>NUCLEOTIDE SEQUENCE [LARGE SCALE GENOMIC DNA]</scope>
    <source>
        <strain evidence="1 2">185</strain>
    </source>
</reference>
<proteinExistence type="predicted"/>
<dbReference type="AlphaFoldDB" id="A0A6G8S1L2"/>
<keyword evidence="2" id="KW-1185">Reference proteome</keyword>
<gene>
    <name evidence="1" type="ORF">G8D99_02620</name>
</gene>
<dbReference type="InterPro" id="IPR029044">
    <property type="entry name" value="Nucleotide-diphossugar_trans"/>
</dbReference>
<dbReference type="InterPro" id="IPR008441">
    <property type="entry name" value="AfumC-like_glycosyl_Trfase"/>
</dbReference>
<evidence type="ECO:0008006" key="3">
    <source>
        <dbReference type="Google" id="ProtNLM"/>
    </source>
</evidence>
<dbReference type="GO" id="GO:0051999">
    <property type="term" value="P:mannosyl-inositol phosphorylceramide biosynthetic process"/>
    <property type="evidence" value="ECO:0007669"/>
    <property type="project" value="TreeGrafter"/>
</dbReference>
<dbReference type="Pfam" id="PF05704">
    <property type="entry name" value="Caps_synth"/>
    <property type="match status" value="1"/>
</dbReference>
<name>A0A6G8S1L2_9GAMM</name>
<dbReference type="Gene3D" id="3.90.550.20">
    <property type="match status" value="1"/>
</dbReference>
<dbReference type="PANTHER" id="PTHR32385:SF15">
    <property type="entry name" value="INOSITOL PHOSPHOCERAMIDE MANNOSYLTRANSFERASE 1"/>
    <property type="match status" value="1"/>
</dbReference>
<sequence length="309" mass="37098">MKILKKIFYQIKYSFMYRNKIRAKNLNIDNYANVLVLNPVQHLAQIPKKIWMYWEGEIPVFVQDCIENIRLRNPDYQVYVLSPENVHEYTTIDFSQLDIAMPQHKADLIRFNLLYLHGGIWLDASIIVYEKLDWVHQLIEKNQTEIFAYYRKKNTTQQCSPVIENWLLASQPQNIFFKAWFDELLNAMKIGPKQYVKNIREAMKDCDQVFQRISNPEYLISYVVCQIIMKQYQPSITLIDCDQNAFFYQVKNRWVKEKTLIDMALNHQHGEYPKLIKFAGKERNHVAKYYERGMYFEDSLLDFKKNLMT</sequence>
<dbReference type="GO" id="GO:0000030">
    <property type="term" value="F:mannosyltransferase activity"/>
    <property type="evidence" value="ECO:0007669"/>
    <property type="project" value="TreeGrafter"/>
</dbReference>
<dbReference type="EMBL" id="CP049916">
    <property type="protein sequence ID" value="QIO08021.1"/>
    <property type="molecule type" value="Genomic_DNA"/>
</dbReference>
<dbReference type="RefSeq" id="WP_166322363.1">
    <property type="nucleotide sequence ID" value="NZ_CP049916.1"/>
</dbReference>
<dbReference type="SUPFAM" id="SSF53448">
    <property type="entry name" value="Nucleotide-diphospho-sugar transferases"/>
    <property type="match status" value="1"/>
</dbReference>
<protein>
    <recommendedName>
        <fullName evidence="3">Capsular biosynthesis protein</fullName>
    </recommendedName>
</protein>
<dbReference type="InterPro" id="IPR051706">
    <property type="entry name" value="Glycosyltransferase_domain"/>
</dbReference>
<accession>A0A6G8S1L2</accession>
<dbReference type="KEGG" id="alj:G8D99_02620"/>
<dbReference type="GO" id="GO:0016020">
    <property type="term" value="C:membrane"/>
    <property type="evidence" value="ECO:0007669"/>
    <property type="project" value="GOC"/>
</dbReference>
<evidence type="ECO:0000313" key="2">
    <source>
        <dbReference type="Proteomes" id="UP000501939"/>
    </source>
</evidence>
<organism evidence="1 2">
    <name type="scientific">Acinetobacter lanii</name>
    <dbReference type="NCBI Taxonomy" id="2715163"/>
    <lineage>
        <taxon>Bacteria</taxon>
        <taxon>Pseudomonadati</taxon>
        <taxon>Pseudomonadota</taxon>
        <taxon>Gammaproteobacteria</taxon>
        <taxon>Moraxellales</taxon>
        <taxon>Moraxellaceae</taxon>
        <taxon>Acinetobacter</taxon>
    </lineage>
</organism>
<dbReference type="PANTHER" id="PTHR32385">
    <property type="entry name" value="MANNOSYL PHOSPHORYLINOSITOL CERAMIDE SYNTHASE"/>
    <property type="match status" value="1"/>
</dbReference>